<dbReference type="EMBL" id="VJMH01005160">
    <property type="protein sequence ID" value="KAF0699694.1"/>
    <property type="molecule type" value="Genomic_DNA"/>
</dbReference>
<dbReference type="GO" id="GO:0071555">
    <property type="term" value="P:cell wall organization"/>
    <property type="evidence" value="ECO:0007669"/>
    <property type="project" value="UniProtKB-KW"/>
</dbReference>
<keyword evidence="6 16" id="KW-0472">Membrane</keyword>
<keyword evidence="16" id="KW-1133">Transmembrane helix</keyword>
<evidence type="ECO:0000256" key="9">
    <source>
        <dbReference type="ARBA" id="ARBA00023316"/>
    </source>
</evidence>
<evidence type="ECO:0000256" key="12">
    <source>
        <dbReference type="ARBA" id="ARBA00042373"/>
    </source>
</evidence>
<dbReference type="Proteomes" id="UP000332933">
    <property type="component" value="Unassembled WGS sequence"/>
</dbReference>
<keyword evidence="4" id="KW-1003">Cell membrane</keyword>
<keyword evidence="5" id="KW-0378">Hydrolase</keyword>
<evidence type="ECO:0000256" key="4">
    <source>
        <dbReference type="ARBA" id="ARBA00022475"/>
    </source>
</evidence>
<keyword evidence="14" id="KW-0175">Coiled coil</keyword>
<evidence type="ECO:0000256" key="5">
    <source>
        <dbReference type="ARBA" id="ARBA00022801"/>
    </source>
</evidence>
<gene>
    <name evidence="18" type="primary">Aste57867_9743</name>
    <name evidence="17" type="ORF">As57867_009704</name>
    <name evidence="18" type="ORF">ASTE57867_9743</name>
</gene>
<dbReference type="GO" id="GO:0000272">
    <property type="term" value="P:polysaccharide catabolic process"/>
    <property type="evidence" value="ECO:0007669"/>
    <property type="project" value="UniProtKB-KW"/>
</dbReference>
<feature type="coiled-coil region" evidence="14">
    <location>
        <begin position="178"/>
        <end position="205"/>
    </location>
</feature>
<reference evidence="17" key="2">
    <citation type="submission" date="2019-06" db="EMBL/GenBank/DDBJ databases">
        <title>Genomics analysis of Aphanomyces spp. identifies a new class of oomycete effector associated with host adaptation.</title>
        <authorList>
            <person name="Gaulin E."/>
        </authorList>
    </citation>
    <scope>NUCLEOTIDE SEQUENCE</scope>
    <source>
        <strain evidence="17">CBS 578.67</strain>
    </source>
</reference>
<evidence type="ECO:0000256" key="3">
    <source>
        <dbReference type="ARBA" id="ARBA00012780"/>
    </source>
</evidence>
<feature type="compositionally biased region" description="Polar residues" evidence="15">
    <location>
        <begin position="1"/>
        <end position="12"/>
    </location>
</feature>
<comment type="subcellular location">
    <subcellularLocation>
        <location evidence="2">Cell membrane</location>
    </subcellularLocation>
</comment>
<evidence type="ECO:0000256" key="2">
    <source>
        <dbReference type="ARBA" id="ARBA00004236"/>
    </source>
</evidence>
<keyword evidence="8" id="KW-0119">Carbohydrate metabolism</keyword>
<sequence length="493" mass="53228">MAPPATNTSSYSLDRAPTPNDKSKRRILATLALLAVGAVVGAVLVIGRAPLSTAAASTTTIAVVSSDGGGVGVCYFLGTDNATTISRDFAKIKERFSAVRTYQTSSSGSNLIDVAAQAGLQIHAGVSINDRDQGDQDIQAIVDGLKRHPTTLLSVSTYGKALEYDWDHNLGGTQRRVLKDATTTISLAKQAIQRLRAAAAAANVEADLPPIAMVQQDQDWLMVEAKGIVSSVDIIGVVIQPYYDATDASTTPMDDLTARWNAIVQAYPNKKVVLAGTGWPTNGPTVNGHYPSMVTAQKFVHDALAWFSSGGGGVSPSLFAFEYVDSKRANFGLVDQVKQWKFDFAAPRFKFVTTYLAFANVDAKVVLGANDALSKVTMLDWNGWTKDSKRMWVQRGDQYYNAATSPNSLGCMGVEVLMGSHKPLWKTQLDLTTCDFDVSLQWVYNTTTKQLENMGYKGNCLTVWSSTAYPTLTECAVAGSPQFPLQQFEQWSA</sequence>
<dbReference type="PANTHER" id="PTHR16631">
    <property type="entry name" value="GLUCAN 1,3-BETA-GLUCOSIDASE"/>
    <property type="match status" value="1"/>
</dbReference>
<comment type="catalytic activity">
    <reaction evidence="1">
        <text>Hydrolysis of (1-&gt;3)-beta-D-glucosidic linkages in (1-&gt;3)-beta-D-glucans.</text>
        <dbReference type="EC" id="3.2.1.39"/>
    </reaction>
</comment>
<keyword evidence="9" id="KW-0961">Cell wall biogenesis/degradation</keyword>
<dbReference type="InterPro" id="IPR050732">
    <property type="entry name" value="Beta-glucan_modifiers"/>
</dbReference>
<keyword evidence="19" id="KW-1185">Reference proteome</keyword>
<evidence type="ECO:0000313" key="19">
    <source>
        <dbReference type="Proteomes" id="UP000332933"/>
    </source>
</evidence>
<evidence type="ECO:0000256" key="1">
    <source>
        <dbReference type="ARBA" id="ARBA00000382"/>
    </source>
</evidence>
<reference evidence="18 19" key="1">
    <citation type="submission" date="2019-03" db="EMBL/GenBank/DDBJ databases">
        <authorList>
            <person name="Gaulin E."/>
            <person name="Dumas B."/>
        </authorList>
    </citation>
    <scope>NUCLEOTIDE SEQUENCE [LARGE SCALE GENOMIC DNA]</scope>
    <source>
        <strain evidence="18">CBS 568.67</strain>
    </source>
</reference>
<keyword evidence="16" id="KW-0812">Transmembrane</keyword>
<keyword evidence="7" id="KW-0325">Glycoprotein</keyword>
<evidence type="ECO:0000313" key="18">
    <source>
        <dbReference type="EMBL" id="VFT86622.1"/>
    </source>
</evidence>
<accession>A0A485KNX1</accession>
<dbReference type="OrthoDB" id="77201at2759"/>
<dbReference type="AlphaFoldDB" id="A0A485KNX1"/>
<dbReference type="PANTHER" id="PTHR16631:SF17">
    <property type="entry name" value="GLUCAN ENDO-1,3-BETA-GLUCOSIDASE BTGC"/>
    <property type="match status" value="1"/>
</dbReference>
<evidence type="ECO:0000256" key="16">
    <source>
        <dbReference type="SAM" id="Phobius"/>
    </source>
</evidence>
<evidence type="ECO:0000256" key="7">
    <source>
        <dbReference type="ARBA" id="ARBA00023180"/>
    </source>
</evidence>
<evidence type="ECO:0000256" key="10">
    <source>
        <dbReference type="ARBA" id="ARBA00023326"/>
    </source>
</evidence>
<dbReference type="EC" id="3.2.1.39" evidence="3"/>
<evidence type="ECO:0000256" key="6">
    <source>
        <dbReference type="ARBA" id="ARBA00023136"/>
    </source>
</evidence>
<evidence type="ECO:0000256" key="15">
    <source>
        <dbReference type="SAM" id="MobiDB-lite"/>
    </source>
</evidence>
<dbReference type="GO" id="GO:0005886">
    <property type="term" value="C:plasma membrane"/>
    <property type="evidence" value="ECO:0007669"/>
    <property type="project" value="UniProtKB-SubCell"/>
</dbReference>
<evidence type="ECO:0000313" key="17">
    <source>
        <dbReference type="EMBL" id="KAF0699694.1"/>
    </source>
</evidence>
<dbReference type="SUPFAM" id="SSF51445">
    <property type="entry name" value="(Trans)glycosidases"/>
    <property type="match status" value="1"/>
</dbReference>
<organism evidence="18 19">
    <name type="scientific">Aphanomyces stellatus</name>
    <dbReference type="NCBI Taxonomy" id="120398"/>
    <lineage>
        <taxon>Eukaryota</taxon>
        <taxon>Sar</taxon>
        <taxon>Stramenopiles</taxon>
        <taxon>Oomycota</taxon>
        <taxon>Saprolegniomycetes</taxon>
        <taxon>Saprolegniales</taxon>
        <taxon>Verrucalvaceae</taxon>
        <taxon>Aphanomyces</taxon>
    </lineage>
</organism>
<protein>
    <recommendedName>
        <fullName evidence="3">glucan endo-1,3-beta-D-glucosidase</fullName>
        <ecNumber evidence="3">3.2.1.39</ecNumber>
    </recommendedName>
    <alternativeName>
        <fullName evidence="13">Endo-1,3-beta-glucanase btgC</fullName>
    </alternativeName>
    <alternativeName>
        <fullName evidence="12">Laminarinase btgC</fullName>
    </alternativeName>
</protein>
<feature type="region of interest" description="Disordered" evidence="15">
    <location>
        <begin position="1"/>
        <end position="21"/>
    </location>
</feature>
<keyword evidence="10" id="KW-0624">Polysaccharide degradation</keyword>
<proteinExistence type="predicted"/>
<dbReference type="EMBL" id="CAADRA010005181">
    <property type="protein sequence ID" value="VFT86622.1"/>
    <property type="molecule type" value="Genomic_DNA"/>
</dbReference>
<name>A0A485KNX1_9STRA</name>
<dbReference type="InterPro" id="IPR017853">
    <property type="entry name" value="GH"/>
</dbReference>
<comment type="function">
    <text evidence="11">Glucanases play a role in cell expansion during growth, in cell-cell fusion during mating, and in spore release during sporulation. This enzyme may be involved in beta-glucan degradation. Active on laminarin and lichenan.</text>
</comment>
<evidence type="ECO:0000256" key="8">
    <source>
        <dbReference type="ARBA" id="ARBA00023277"/>
    </source>
</evidence>
<evidence type="ECO:0000256" key="11">
    <source>
        <dbReference type="ARBA" id="ARBA00037649"/>
    </source>
</evidence>
<feature type="transmembrane region" description="Helical" evidence="16">
    <location>
        <begin position="27"/>
        <end position="47"/>
    </location>
</feature>
<dbReference type="GO" id="GO:0042973">
    <property type="term" value="F:glucan endo-1,3-beta-D-glucosidase activity"/>
    <property type="evidence" value="ECO:0007669"/>
    <property type="project" value="UniProtKB-EC"/>
</dbReference>
<evidence type="ECO:0000256" key="13">
    <source>
        <dbReference type="ARBA" id="ARBA00043078"/>
    </source>
</evidence>
<evidence type="ECO:0000256" key="14">
    <source>
        <dbReference type="SAM" id="Coils"/>
    </source>
</evidence>
<dbReference type="Gene3D" id="3.20.20.80">
    <property type="entry name" value="Glycosidases"/>
    <property type="match status" value="1"/>
</dbReference>